<dbReference type="InterPro" id="IPR036396">
    <property type="entry name" value="Cyt_P450_sf"/>
</dbReference>
<keyword evidence="8" id="KW-1185">Reference proteome</keyword>
<organism evidence="7 8">
    <name type="scientific">Saccharata proteae CBS 121410</name>
    <dbReference type="NCBI Taxonomy" id="1314787"/>
    <lineage>
        <taxon>Eukaryota</taxon>
        <taxon>Fungi</taxon>
        <taxon>Dikarya</taxon>
        <taxon>Ascomycota</taxon>
        <taxon>Pezizomycotina</taxon>
        <taxon>Dothideomycetes</taxon>
        <taxon>Dothideomycetes incertae sedis</taxon>
        <taxon>Botryosphaeriales</taxon>
        <taxon>Saccharataceae</taxon>
        <taxon>Saccharata</taxon>
    </lineage>
</organism>
<dbReference type="GO" id="GO:0004497">
    <property type="term" value="F:monooxygenase activity"/>
    <property type="evidence" value="ECO:0007669"/>
    <property type="project" value="UniProtKB-KW"/>
</dbReference>
<dbReference type="PROSITE" id="PS00086">
    <property type="entry name" value="CYTOCHROME_P450"/>
    <property type="match status" value="1"/>
</dbReference>
<dbReference type="InterPro" id="IPR017972">
    <property type="entry name" value="Cyt_P450_CS"/>
</dbReference>
<accession>A0A9P4I0B8</accession>
<evidence type="ECO:0000256" key="3">
    <source>
        <dbReference type="ARBA" id="ARBA00023004"/>
    </source>
</evidence>
<evidence type="ECO:0000256" key="5">
    <source>
        <dbReference type="RuleBase" id="RU000461"/>
    </source>
</evidence>
<evidence type="ECO:0000256" key="6">
    <source>
        <dbReference type="SAM" id="Phobius"/>
    </source>
</evidence>
<gene>
    <name evidence="7" type="ORF">K490DRAFT_71157</name>
</gene>
<dbReference type="InterPro" id="IPR002401">
    <property type="entry name" value="Cyt_P450_E_grp-I"/>
</dbReference>
<evidence type="ECO:0000313" key="7">
    <source>
        <dbReference type="EMBL" id="KAF2090847.1"/>
    </source>
</evidence>
<dbReference type="PRINTS" id="PR00463">
    <property type="entry name" value="EP450I"/>
</dbReference>
<evidence type="ECO:0000256" key="2">
    <source>
        <dbReference type="ARBA" id="ARBA00022723"/>
    </source>
</evidence>
<dbReference type="CDD" id="cd11062">
    <property type="entry name" value="CYP58-like"/>
    <property type="match status" value="1"/>
</dbReference>
<reference evidence="7" key="1">
    <citation type="journal article" date="2020" name="Stud. Mycol.">
        <title>101 Dothideomycetes genomes: a test case for predicting lifestyles and emergence of pathogens.</title>
        <authorList>
            <person name="Haridas S."/>
            <person name="Albert R."/>
            <person name="Binder M."/>
            <person name="Bloem J."/>
            <person name="Labutti K."/>
            <person name="Salamov A."/>
            <person name="Andreopoulos B."/>
            <person name="Baker S."/>
            <person name="Barry K."/>
            <person name="Bills G."/>
            <person name="Bluhm B."/>
            <person name="Cannon C."/>
            <person name="Castanera R."/>
            <person name="Culley D."/>
            <person name="Daum C."/>
            <person name="Ezra D."/>
            <person name="Gonzalez J."/>
            <person name="Henrissat B."/>
            <person name="Kuo A."/>
            <person name="Liang C."/>
            <person name="Lipzen A."/>
            <person name="Lutzoni F."/>
            <person name="Magnuson J."/>
            <person name="Mondo S."/>
            <person name="Nolan M."/>
            <person name="Ohm R."/>
            <person name="Pangilinan J."/>
            <person name="Park H.-J."/>
            <person name="Ramirez L."/>
            <person name="Alfaro M."/>
            <person name="Sun H."/>
            <person name="Tritt A."/>
            <person name="Yoshinaga Y."/>
            <person name="Zwiers L.-H."/>
            <person name="Turgeon B."/>
            <person name="Goodwin S."/>
            <person name="Spatafora J."/>
            <person name="Crous P."/>
            <person name="Grigoriev I."/>
        </authorList>
    </citation>
    <scope>NUCLEOTIDE SEQUENCE</scope>
    <source>
        <strain evidence="7">CBS 121410</strain>
    </source>
</reference>
<comment type="similarity">
    <text evidence="5">Belongs to the cytochrome P450 family.</text>
</comment>
<evidence type="ECO:0000256" key="4">
    <source>
        <dbReference type="PIRSR" id="PIRSR602401-1"/>
    </source>
</evidence>
<keyword evidence="3 4" id="KW-0408">Iron</keyword>
<dbReference type="GO" id="GO:0016705">
    <property type="term" value="F:oxidoreductase activity, acting on paired donors, with incorporation or reduction of molecular oxygen"/>
    <property type="evidence" value="ECO:0007669"/>
    <property type="project" value="InterPro"/>
</dbReference>
<dbReference type="PANTHER" id="PTHR24305">
    <property type="entry name" value="CYTOCHROME P450"/>
    <property type="match status" value="1"/>
</dbReference>
<keyword evidence="6" id="KW-1133">Transmembrane helix</keyword>
<keyword evidence="6" id="KW-0812">Transmembrane</keyword>
<dbReference type="InterPro" id="IPR001128">
    <property type="entry name" value="Cyt_P450"/>
</dbReference>
<dbReference type="OrthoDB" id="1470350at2759"/>
<keyword evidence="2 4" id="KW-0479">Metal-binding</keyword>
<keyword evidence="4 5" id="KW-0349">Heme</keyword>
<feature type="transmembrane region" description="Helical" evidence="6">
    <location>
        <begin position="17"/>
        <end position="37"/>
    </location>
</feature>
<evidence type="ECO:0000313" key="8">
    <source>
        <dbReference type="Proteomes" id="UP000799776"/>
    </source>
</evidence>
<keyword evidence="6" id="KW-0472">Membrane</keyword>
<dbReference type="AlphaFoldDB" id="A0A9P4I0B8"/>
<feature type="binding site" description="axial binding residue" evidence="4">
    <location>
        <position position="440"/>
    </location>
    <ligand>
        <name>heme</name>
        <dbReference type="ChEBI" id="CHEBI:30413"/>
    </ligand>
    <ligandPart>
        <name>Fe</name>
        <dbReference type="ChEBI" id="CHEBI:18248"/>
    </ligandPart>
</feature>
<comment type="caution">
    <text evidence="7">The sequence shown here is derived from an EMBL/GenBank/DDBJ whole genome shotgun (WGS) entry which is preliminary data.</text>
</comment>
<sequence length="491" mass="54532">MALAALLDSASPLHSPWALPIAILAALLALSTYRLYLHPLAHIPGPILARLTSLYLYHHAYHGTEATTIDALHRLHGPIVRIAPNEVSISDGAALAPIYSEKGGFLKAPCYRNFDIEGHQSIFSAVDPKQRGPRAKAVMGMFATRRIREEGGEGVIRGCAGRMVERMERERGRAGRTDVLDLARCLALDAVSGYLFGRGYGGIDEGMKSEGMRKHAQLSASQFVNTFVAVGRFFYLPNWVFLVLEDLAMRFNVEKGEVEDSMNAVSKFVDGVVQQAIDEDQGEETYQGRMLKAGISKSETMAQCMDLMFAGTDSTGMNLATACRHLSMKPEIYNRLREEVLASPDADPQTLPYLTCVIKETLRISMANPTRLPRVVPPSGWTFASTYFPPGTVVGMQPHTLHFKPEVFPSPFDFIPERWEDPIPEMTRDHIPFGLGSRQCIARNLATAELFWTVREIAIRGVLEGAKPPDEVRILEWFNSKVVGEKIELTW</sequence>
<dbReference type="Proteomes" id="UP000799776">
    <property type="component" value="Unassembled WGS sequence"/>
</dbReference>
<dbReference type="GO" id="GO:0005506">
    <property type="term" value="F:iron ion binding"/>
    <property type="evidence" value="ECO:0007669"/>
    <property type="project" value="InterPro"/>
</dbReference>
<dbReference type="EMBL" id="ML978712">
    <property type="protein sequence ID" value="KAF2090847.1"/>
    <property type="molecule type" value="Genomic_DNA"/>
</dbReference>
<protein>
    <submittedName>
        <fullName evidence="7">Cytochrome P450 4A10</fullName>
    </submittedName>
</protein>
<dbReference type="GO" id="GO:0020037">
    <property type="term" value="F:heme binding"/>
    <property type="evidence" value="ECO:0007669"/>
    <property type="project" value="InterPro"/>
</dbReference>
<evidence type="ECO:0000256" key="1">
    <source>
        <dbReference type="ARBA" id="ARBA00001971"/>
    </source>
</evidence>
<dbReference type="Pfam" id="PF00067">
    <property type="entry name" value="p450"/>
    <property type="match status" value="1"/>
</dbReference>
<dbReference type="PRINTS" id="PR00385">
    <property type="entry name" value="P450"/>
</dbReference>
<dbReference type="SUPFAM" id="SSF48264">
    <property type="entry name" value="Cytochrome P450"/>
    <property type="match status" value="1"/>
</dbReference>
<dbReference type="PANTHER" id="PTHR24305:SF156">
    <property type="entry name" value="P450, PUTATIVE (EUROFUNG)-RELATED"/>
    <property type="match status" value="1"/>
</dbReference>
<dbReference type="Gene3D" id="1.10.630.10">
    <property type="entry name" value="Cytochrome P450"/>
    <property type="match status" value="1"/>
</dbReference>
<proteinExistence type="inferred from homology"/>
<keyword evidence="5" id="KW-0503">Monooxygenase</keyword>
<keyword evidence="5" id="KW-0560">Oxidoreductase</keyword>
<comment type="cofactor">
    <cofactor evidence="1 4">
        <name>heme</name>
        <dbReference type="ChEBI" id="CHEBI:30413"/>
    </cofactor>
</comment>
<name>A0A9P4I0B8_9PEZI</name>
<dbReference type="InterPro" id="IPR050121">
    <property type="entry name" value="Cytochrome_P450_monoxygenase"/>
</dbReference>